<comment type="similarity">
    <text evidence="2">Belongs to the VirD4/TraG family.</text>
</comment>
<dbReference type="RefSeq" id="WP_049995718.1">
    <property type="nucleotide sequence ID" value="NZ_CYXT01000033.1"/>
</dbReference>
<keyword evidence="3" id="KW-1003">Cell membrane</keyword>
<accession>A0A173UQ12</accession>
<keyword evidence="5 8" id="KW-1133">Transmembrane helix</keyword>
<dbReference type="Proteomes" id="UP000095598">
    <property type="component" value="Unassembled WGS sequence"/>
</dbReference>
<reference evidence="9 10" key="1">
    <citation type="submission" date="2015-09" db="EMBL/GenBank/DDBJ databases">
        <authorList>
            <consortium name="Pathogen Informatics"/>
        </authorList>
    </citation>
    <scope>NUCLEOTIDE SEQUENCE [LARGE SCALE GENOMIC DNA]</scope>
    <source>
        <strain evidence="9 10">2789STDY5608868</strain>
    </source>
</reference>
<keyword evidence="6 8" id="KW-0472">Membrane</keyword>
<name>A0A173UQ12_ANAHA</name>
<dbReference type="InterPro" id="IPR003688">
    <property type="entry name" value="TraG/VirD4"/>
</dbReference>
<dbReference type="SUPFAM" id="SSF52540">
    <property type="entry name" value="P-loop containing nucleoside triphosphate hydrolases"/>
    <property type="match status" value="1"/>
</dbReference>
<keyword evidence="4 8" id="KW-0812">Transmembrane</keyword>
<evidence type="ECO:0000256" key="4">
    <source>
        <dbReference type="ARBA" id="ARBA00022692"/>
    </source>
</evidence>
<proteinExistence type="inferred from homology"/>
<dbReference type="AlphaFoldDB" id="A0A173UQ12"/>
<feature type="transmembrane region" description="Helical" evidence="8">
    <location>
        <begin position="67"/>
        <end position="86"/>
    </location>
</feature>
<dbReference type="PANTHER" id="PTHR37937:SF1">
    <property type="entry name" value="CONJUGATIVE TRANSFER: DNA TRANSPORT"/>
    <property type="match status" value="1"/>
</dbReference>
<evidence type="ECO:0000313" key="10">
    <source>
        <dbReference type="Proteomes" id="UP000095598"/>
    </source>
</evidence>
<dbReference type="EMBL" id="CYXT01000033">
    <property type="protein sequence ID" value="CUN17143.1"/>
    <property type="molecule type" value="Genomic_DNA"/>
</dbReference>
<dbReference type="Pfam" id="PF02534">
    <property type="entry name" value="T4SS-DNA_transf"/>
    <property type="match status" value="1"/>
</dbReference>
<evidence type="ECO:0000256" key="8">
    <source>
        <dbReference type="SAM" id="Phobius"/>
    </source>
</evidence>
<dbReference type="NCBIfam" id="NF045973">
    <property type="entry name" value="conju_CD1115"/>
    <property type="match status" value="1"/>
</dbReference>
<evidence type="ECO:0000256" key="7">
    <source>
        <dbReference type="SAM" id="MobiDB-lite"/>
    </source>
</evidence>
<dbReference type="GO" id="GO:0005886">
    <property type="term" value="C:plasma membrane"/>
    <property type="evidence" value="ECO:0007669"/>
    <property type="project" value="UniProtKB-SubCell"/>
</dbReference>
<feature type="region of interest" description="Disordered" evidence="7">
    <location>
        <begin position="606"/>
        <end position="634"/>
    </location>
</feature>
<evidence type="ECO:0000256" key="5">
    <source>
        <dbReference type="ARBA" id="ARBA00022989"/>
    </source>
</evidence>
<evidence type="ECO:0000313" key="9">
    <source>
        <dbReference type="EMBL" id="CUN17143.1"/>
    </source>
</evidence>
<dbReference type="CDD" id="cd01127">
    <property type="entry name" value="TrwB_TraG_TraD_VirD4"/>
    <property type="match status" value="1"/>
</dbReference>
<protein>
    <submittedName>
        <fullName evidence="9">Conjugal transfer protein traG</fullName>
    </submittedName>
</protein>
<gene>
    <name evidence="9" type="primary">traG</name>
    <name evidence="9" type="ORF">ERS852425_03087</name>
</gene>
<sequence>MNAKKSDRSFYICAGIVAYLAIFLLSVHMSIVSPKVPDDNILTIFQLALDRLTSKPLDIFPITSNSFQYLGSLTFLFVIAIAAAYVNEERNRHFDSSKTNGSSKWNTDFQKYNNKYRYYPKKTKKKDDDTKKKIDMNMIMNQDVFLSMDTRKTLRNNNVIIFGGSGTGKSRFVVKPNILQENCSFVVTDPSGEILESTGKFLEKEGYKVKVFNLVQMEKSHCYNPFSYIRDEAGVMSLVNCLIQNTNQDKGKGGDPFWEKSETALLMALIYYLVSERPKKEQNFASVMKMLRSAQINEMDPNAQSSLDIIFESLEKKDPNHIAVKQWKVFKTAGAKTAKSILISAAVRLSAFNIEAVENLTRKDDLELGKIGDEKTALFVIIPTADDTFNFLVSLMYSQLFETLYFHAENECDGKRLTHHVRFILDEFANIGKIPQFPQKLATMRKYEISCTIILQSISQLKGMYQDDFSGIIGNCDTTIFLGGKDSETNKQVSDDLGDATIVIRNMSHSRGAKGSSSLSFNRSARKLMDPAEIQKMDNSDCIVMVRGLQPFKGHKYDYTKHPNYKYTGDAKKENRYVITFDNSKEMDHAKYRSIDMEKAAEKSAAYAEGLEDPSKKPIGSPKTAKEVHDMLGDAKSEIVDATPNTVKENAVSDIEKDENGTEVWDFV</sequence>
<dbReference type="InterPro" id="IPR051539">
    <property type="entry name" value="T4SS-coupling_protein"/>
</dbReference>
<evidence type="ECO:0000256" key="2">
    <source>
        <dbReference type="ARBA" id="ARBA00008806"/>
    </source>
</evidence>
<organism evidence="9 10">
    <name type="scientific">Anaerostipes hadrus</name>
    <dbReference type="NCBI Taxonomy" id="649756"/>
    <lineage>
        <taxon>Bacteria</taxon>
        <taxon>Bacillati</taxon>
        <taxon>Bacillota</taxon>
        <taxon>Clostridia</taxon>
        <taxon>Lachnospirales</taxon>
        <taxon>Lachnospiraceae</taxon>
        <taxon>Anaerostipes</taxon>
    </lineage>
</organism>
<evidence type="ECO:0000256" key="3">
    <source>
        <dbReference type="ARBA" id="ARBA00022475"/>
    </source>
</evidence>
<evidence type="ECO:0000256" key="6">
    <source>
        <dbReference type="ARBA" id="ARBA00023136"/>
    </source>
</evidence>
<feature type="transmembrane region" description="Helical" evidence="8">
    <location>
        <begin position="12"/>
        <end position="32"/>
    </location>
</feature>
<evidence type="ECO:0000256" key="1">
    <source>
        <dbReference type="ARBA" id="ARBA00004651"/>
    </source>
</evidence>
<dbReference type="InterPro" id="IPR027417">
    <property type="entry name" value="P-loop_NTPase"/>
</dbReference>
<dbReference type="Gene3D" id="3.40.50.300">
    <property type="entry name" value="P-loop containing nucleotide triphosphate hydrolases"/>
    <property type="match status" value="2"/>
</dbReference>
<comment type="subcellular location">
    <subcellularLocation>
        <location evidence="1">Cell membrane</location>
        <topology evidence="1">Multi-pass membrane protein</topology>
    </subcellularLocation>
</comment>
<dbReference type="PANTHER" id="PTHR37937">
    <property type="entry name" value="CONJUGATIVE TRANSFER: DNA TRANSPORT"/>
    <property type="match status" value="1"/>
</dbReference>
<feature type="compositionally biased region" description="Basic and acidic residues" evidence="7">
    <location>
        <begin position="624"/>
        <end position="634"/>
    </location>
</feature>